<dbReference type="KEGG" id="buo:BRPE64_BCDS02500"/>
<sequence length="41" mass="4772">MTHCNIFSTFLSTTLSAILKLQRNNRHCSVISFKYLFHNAI</sequence>
<reference evidence="1 2" key="1">
    <citation type="journal article" date="2013" name="Genome Announc.">
        <title>Complete Genome Sequence of Burkholderia sp. Strain RPE64, Bacterial Symbiont of the Bean Bug Riptortus pedestris.</title>
        <authorList>
            <person name="Shibata T.F."/>
            <person name="Maeda T."/>
            <person name="Nikoh N."/>
            <person name="Yamaguchi K."/>
            <person name="Oshima K."/>
            <person name="Hattori M."/>
            <person name="Nishiyama T."/>
            <person name="Hasebe M."/>
            <person name="Fukatsu T."/>
            <person name="Kikuchi Y."/>
            <person name="Shigenobu S."/>
        </authorList>
    </citation>
    <scope>NUCLEOTIDE SEQUENCE [LARGE SCALE GENOMIC DNA]</scope>
</reference>
<reference evidence="1 2" key="2">
    <citation type="journal article" date="2018" name="Int. J. Syst. Evol. Microbiol.">
        <title>Burkholderia insecticola sp. nov., a gut symbiotic bacterium of the bean bug Riptortus pedestris.</title>
        <authorList>
            <person name="Takeshita K."/>
            <person name="Tamaki H."/>
            <person name="Ohbayashi T."/>
            <person name="Meng X.-Y."/>
            <person name="Sone T."/>
            <person name="Mitani Y."/>
            <person name="Peeters C."/>
            <person name="Kikuchi Y."/>
            <person name="Vandamme P."/>
        </authorList>
    </citation>
    <scope>NUCLEOTIDE SEQUENCE [LARGE SCALE GENOMIC DNA]</scope>
    <source>
        <strain evidence="1">RPE64</strain>
    </source>
</reference>
<dbReference type="HOGENOM" id="CLU_3266873_0_0_4"/>
<keyword evidence="2" id="KW-1185">Reference proteome</keyword>
<gene>
    <name evidence="1" type="ORF">BRPE64_BCDS02500</name>
</gene>
<dbReference type="EMBL" id="AP013059">
    <property type="protein sequence ID" value="BAN24911.1"/>
    <property type="molecule type" value="Genomic_DNA"/>
</dbReference>
<dbReference type="AlphaFoldDB" id="R4WZI3"/>
<evidence type="ECO:0000313" key="1">
    <source>
        <dbReference type="EMBL" id="BAN24911.1"/>
    </source>
</evidence>
<protein>
    <submittedName>
        <fullName evidence="1">Uncharacterized protein</fullName>
    </submittedName>
</protein>
<proteinExistence type="predicted"/>
<evidence type="ECO:0000313" key="2">
    <source>
        <dbReference type="Proteomes" id="UP000013966"/>
    </source>
</evidence>
<accession>R4WZI3</accession>
<dbReference type="Proteomes" id="UP000013966">
    <property type="component" value="Chromosome 2"/>
</dbReference>
<organism evidence="1 2">
    <name type="scientific">Caballeronia insecticola</name>
    <dbReference type="NCBI Taxonomy" id="758793"/>
    <lineage>
        <taxon>Bacteria</taxon>
        <taxon>Pseudomonadati</taxon>
        <taxon>Pseudomonadota</taxon>
        <taxon>Betaproteobacteria</taxon>
        <taxon>Burkholderiales</taxon>
        <taxon>Burkholderiaceae</taxon>
        <taxon>Caballeronia</taxon>
    </lineage>
</organism>
<name>R4WZI3_9BURK</name>